<name>A0A2T2WZU6_9FIRM</name>
<keyword evidence="1" id="KW-0732">Signal</keyword>
<feature type="signal peptide" evidence="1">
    <location>
        <begin position="1"/>
        <end position="24"/>
    </location>
</feature>
<evidence type="ECO:0000313" key="3">
    <source>
        <dbReference type="Proteomes" id="UP000242699"/>
    </source>
</evidence>
<reference evidence="2 3" key="1">
    <citation type="journal article" date="2014" name="BMC Genomics">
        <title>Comparison of environmental and isolate Sulfobacillus genomes reveals diverse carbon, sulfur, nitrogen, and hydrogen metabolisms.</title>
        <authorList>
            <person name="Justice N.B."/>
            <person name="Norman A."/>
            <person name="Brown C.T."/>
            <person name="Singh A."/>
            <person name="Thomas B.C."/>
            <person name="Banfield J.F."/>
        </authorList>
    </citation>
    <scope>NUCLEOTIDE SEQUENCE [LARGE SCALE GENOMIC DNA]</scope>
    <source>
        <strain evidence="2">AMDSBA1</strain>
    </source>
</reference>
<dbReference type="AlphaFoldDB" id="A0A2T2WZU6"/>
<evidence type="ECO:0008006" key="4">
    <source>
        <dbReference type="Google" id="ProtNLM"/>
    </source>
</evidence>
<comment type="caution">
    <text evidence="2">The sequence shown here is derived from an EMBL/GenBank/DDBJ whole genome shotgun (WGS) entry which is preliminary data.</text>
</comment>
<sequence length="303" mass="33842">MKCLARWSAWVLALVMLTTLTGCGQKPNKTSKPSLPVIRYALNTSSSLLTLPLQIALKLHFFEDEHIQVKRVPPLHADLAISESRPEWPVIGCVASRPDLVIASPVPDPHFRLRALNRLSVVYAANLNSSLSLVRGVMNLNRTHPSFSSIPFRRLATLWAQHRLPWAVVSLKQFFTLRRKDPQAVILNWLGASTGPIPVVTISGQSPHSVQFLRALNLALWYLHTSSPHTITQVLAGNSSNPFLDQEIQTGIHFDLWPQTTLVSPQEYNRGRALYGLGNPEVWPPFFSGVNTQLSRQALSVQY</sequence>
<dbReference type="EMBL" id="PXYT01000024">
    <property type="protein sequence ID" value="PSR27757.1"/>
    <property type="molecule type" value="Genomic_DNA"/>
</dbReference>
<accession>A0A2T2WZU6</accession>
<organism evidence="2 3">
    <name type="scientific">Sulfobacillus benefaciens</name>
    <dbReference type="NCBI Taxonomy" id="453960"/>
    <lineage>
        <taxon>Bacteria</taxon>
        <taxon>Bacillati</taxon>
        <taxon>Bacillota</taxon>
        <taxon>Clostridia</taxon>
        <taxon>Eubacteriales</taxon>
        <taxon>Clostridiales Family XVII. Incertae Sedis</taxon>
        <taxon>Sulfobacillus</taxon>
    </lineage>
</organism>
<gene>
    <name evidence="2" type="ORF">C7B43_11175</name>
</gene>
<dbReference type="Proteomes" id="UP000242699">
    <property type="component" value="Unassembled WGS sequence"/>
</dbReference>
<evidence type="ECO:0000313" key="2">
    <source>
        <dbReference type="EMBL" id="PSR27757.1"/>
    </source>
</evidence>
<dbReference type="PROSITE" id="PS51257">
    <property type="entry name" value="PROKAR_LIPOPROTEIN"/>
    <property type="match status" value="1"/>
</dbReference>
<proteinExistence type="predicted"/>
<protein>
    <recommendedName>
        <fullName evidence="4">ABC transporter substrate-binding protein</fullName>
    </recommendedName>
</protein>
<evidence type="ECO:0000256" key="1">
    <source>
        <dbReference type="SAM" id="SignalP"/>
    </source>
</evidence>
<feature type="chain" id="PRO_5038378947" description="ABC transporter substrate-binding protein" evidence="1">
    <location>
        <begin position="25"/>
        <end position="303"/>
    </location>
</feature>